<evidence type="ECO:0000256" key="5">
    <source>
        <dbReference type="ARBA" id="ARBA00023027"/>
    </source>
</evidence>
<dbReference type="GO" id="GO:0061809">
    <property type="term" value="F:NAD+ nucleosidase activity, cyclic ADP-ribose generating"/>
    <property type="evidence" value="ECO:0007669"/>
    <property type="project" value="UniProtKB-EC"/>
</dbReference>
<dbReference type="InterPro" id="IPR003193">
    <property type="entry name" value="ADP-ribosyl_cyclase"/>
</dbReference>
<dbReference type="GO" id="GO:0016849">
    <property type="term" value="F:phosphorus-oxygen lyase activity"/>
    <property type="evidence" value="ECO:0007669"/>
    <property type="project" value="TreeGrafter"/>
</dbReference>
<comment type="similarity">
    <text evidence="1">Belongs to the ADP-ribosyl cyclase family.</text>
</comment>
<evidence type="ECO:0000313" key="8">
    <source>
        <dbReference type="EMBL" id="KAG9283531.1"/>
    </source>
</evidence>
<sequence length="258" mass="29000">MSYEDASPGIERRRRKRCLLLGVAVVLLTVTVLAVVLGLTLEAVKNPEEELKSTVVGRCETYLKEHSDISSVNNCERIWDTFHQAYVGKDPCDVPPEAYDPLIKSITQHVACSRMLFWSRTKDMVHAFTDKRECLFTVEDTLLGFLFDELTWCSKIDSKETFTTDCPGWGHCENNTVRSFWIRASLNFAVTACGNVSAMLNGSLESPFSTTRSTCESPSFQDLKSTLNPNIAYNCRQVPYNRVEGCISDPEIPCVDCL</sequence>
<dbReference type="PANTHER" id="PTHR10912">
    <property type="entry name" value="ADP-RIBOSYL CYCLASE"/>
    <property type="match status" value="1"/>
</dbReference>
<dbReference type="GO" id="GO:0030890">
    <property type="term" value="P:positive regulation of B cell proliferation"/>
    <property type="evidence" value="ECO:0007669"/>
    <property type="project" value="TreeGrafter"/>
</dbReference>
<dbReference type="GO" id="GO:0016740">
    <property type="term" value="F:transferase activity"/>
    <property type="evidence" value="ECO:0007669"/>
    <property type="project" value="UniProtKB-KW"/>
</dbReference>
<reference evidence="8 9" key="1">
    <citation type="submission" date="2021-07" db="EMBL/GenBank/DDBJ databases">
        <authorList>
            <person name="Imarazene B."/>
            <person name="Zahm M."/>
            <person name="Klopp C."/>
            <person name="Cabau C."/>
            <person name="Beille S."/>
            <person name="Jouanno E."/>
            <person name="Castinel A."/>
            <person name="Lluch J."/>
            <person name="Gil L."/>
            <person name="Kuchtly C."/>
            <person name="Lopez Roques C."/>
            <person name="Donnadieu C."/>
            <person name="Parrinello H."/>
            <person name="Journot L."/>
            <person name="Du K."/>
            <person name="Schartl M."/>
            <person name="Retaux S."/>
            <person name="Guiguen Y."/>
        </authorList>
    </citation>
    <scope>NUCLEOTIDE SEQUENCE [LARGE SCALE GENOMIC DNA]</scope>
    <source>
        <strain evidence="8">Pach_M1</strain>
        <tissue evidence="8">Testis</tissue>
    </source>
</reference>
<keyword evidence="3" id="KW-0808">Transferase</keyword>
<dbReference type="Proteomes" id="UP000752171">
    <property type="component" value="Unassembled WGS sequence"/>
</dbReference>
<gene>
    <name evidence="8" type="primary">CD38</name>
    <name evidence="8" type="ORF">AMEX_G2303</name>
</gene>
<evidence type="ECO:0000256" key="2">
    <source>
        <dbReference type="ARBA" id="ARBA00011982"/>
    </source>
</evidence>
<proteinExistence type="inferred from homology"/>
<keyword evidence="4 8" id="KW-0378">Hydrolase</keyword>
<keyword evidence="6" id="KW-1015">Disulfide bond</keyword>
<dbReference type="Gene3D" id="1.20.82.10">
    <property type="entry name" value="ADP Ribosyl Cyclase, Chain A, domain 1"/>
    <property type="match status" value="2"/>
</dbReference>
<comment type="caution">
    <text evidence="8">The sequence shown here is derived from an EMBL/GenBank/DDBJ whole genome shotgun (WGS) entry which is preliminary data.</text>
</comment>
<dbReference type="EC" id="3.2.2.6" evidence="2"/>
<evidence type="ECO:0000256" key="1">
    <source>
        <dbReference type="ARBA" id="ARBA00005406"/>
    </source>
</evidence>
<evidence type="ECO:0000256" key="4">
    <source>
        <dbReference type="ARBA" id="ARBA00022801"/>
    </source>
</evidence>
<evidence type="ECO:0000313" key="9">
    <source>
        <dbReference type="Proteomes" id="UP000752171"/>
    </source>
</evidence>
<dbReference type="Pfam" id="PF02267">
    <property type="entry name" value="Rib_hydrolayse"/>
    <property type="match status" value="1"/>
</dbReference>
<protein>
    <recommendedName>
        <fullName evidence="2">ADP-ribosyl cyclase/cyclic ADP-ribose hydrolase</fullName>
        <ecNumber evidence="2">3.2.2.6</ecNumber>
    </recommendedName>
</protein>
<evidence type="ECO:0000256" key="7">
    <source>
        <dbReference type="SAM" id="Phobius"/>
    </source>
</evidence>
<dbReference type="SUPFAM" id="SSF52309">
    <property type="entry name" value="N-(deoxy)ribosyltransferase-like"/>
    <property type="match status" value="1"/>
</dbReference>
<keyword evidence="7" id="KW-1133">Transmembrane helix</keyword>
<evidence type="ECO:0000256" key="6">
    <source>
        <dbReference type="ARBA" id="ARBA00023157"/>
    </source>
</evidence>
<accession>A0A8T2MSF6</accession>
<keyword evidence="7" id="KW-0472">Membrane</keyword>
<keyword evidence="7" id="KW-0812">Transmembrane</keyword>
<dbReference type="EMBL" id="JAICCE010000001">
    <property type="protein sequence ID" value="KAG9283531.1"/>
    <property type="molecule type" value="Genomic_DNA"/>
</dbReference>
<dbReference type="PANTHER" id="PTHR10912:SF9">
    <property type="entry name" value="ADP-RIBOSYL CYCLASE_CYCLIC ADP-RIBOSE HYDROLASE"/>
    <property type="match status" value="1"/>
</dbReference>
<feature type="transmembrane region" description="Helical" evidence="7">
    <location>
        <begin position="18"/>
        <end position="41"/>
    </location>
</feature>
<name>A0A8T2MSF6_ASTMX</name>
<evidence type="ECO:0000256" key="3">
    <source>
        <dbReference type="ARBA" id="ARBA00022679"/>
    </source>
</evidence>
<dbReference type="AlphaFoldDB" id="A0A8T2MSF6"/>
<dbReference type="GO" id="GO:0005886">
    <property type="term" value="C:plasma membrane"/>
    <property type="evidence" value="ECO:0007669"/>
    <property type="project" value="TreeGrafter"/>
</dbReference>
<keyword evidence="5" id="KW-0520">NAD</keyword>
<organism evidence="8 9">
    <name type="scientific">Astyanax mexicanus</name>
    <name type="common">Blind cave fish</name>
    <name type="synonym">Astyanax fasciatus mexicanus</name>
    <dbReference type="NCBI Taxonomy" id="7994"/>
    <lineage>
        <taxon>Eukaryota</taxon>
        <taxon>Metazoa</taxon>
        <taxon>Chordata</taxon>
        <taxon>Craniata</taxon>
        <taxon>Vertebrata</taxon>
        <taxon>Euteleostomi</taxon>
        <taxon>Actinopterygii</taxon>
        <taxon>Neopterygii</taxon>
        <taxon>Teleostei</taxon>
        <taxon>Ostariophysi</taxon>
        <taxon>Characiformes</taxon>
        <taxon>Characoidei</taxon>
        <taxon>Acestrorhamphidae</taxon>
        <taxon>Acestrorhamphinae</taxon>
        <taxon>Astyanax</taxon>
    </lineage>
</organism>